<dbReference type="GO" id="GO:0010257">
    <property type="term" value="P:NADH dehydrogenase complex assembly"/>
    <property type="evidence" value="ECO:0007669"/>
    <property type="project" value="TreeGrafter"/>
</dbReference>
<dbReference type="GO" id="GO:0051082">
    <property type="term" value="F:unfolded protein binding"/>
    <property type="evidence" value="ECO:0007669"/>
    <property type="project" value="TreeGrafter"/>
</dbReference>
<dbReference type="EMBL" id="KV878684">
    <property type="protein sequence ID" value="OJJ72214.1"/>
    <property type="molecule type" value="Genomic_DNA"/>
</dbReference>
<evidence type="ECO:0000256" key="1">
    <source>
        <dbReference type="ARBA" id="ARBA00007884"/>
    </source>
</evidence>
<dbReference type="RefSeq" id="XP_067479462.1">
    <property type="nucleotide sequence ID" value="XM_067619362.1"/>
</dbReference>
<evidence type="ECO:0000259" key="3">
    <source>
        <dbReference type="Pfam" id="PF08547"/>
    </source>
</evidence>
<reference evidence="5" key="1">
    <citation type="journal article" date="2017" name="Genome Biol.">
        <title>Comparative genomics reveals high biological diversity and specific adaptations in the industrially and medically important fungal genus Aspergillus.</title>
        <authorList>
            <person name="de Vries R.P."/>
            <person name="Riley R."/>
            <person name="Wiebenga A."/>
            <person name="Aguilar-Osorio G."/>
            <person name="Amillis S."/>
            <person name="Uchima C.A."/>
            <person name="Anderluh G."/>
            <person name="Asadollahi M."/>
            <person name="Askin M."/>
            <person name="Barry K."/>
            <person name="Battaglia E."/>
            <person name="Bayram O."/>
            <person name="Benocci T."/>
            <person name="Braus-Stromeyer S.A."/>
            <person name="Caldana C."/>
            <person name="Canovas D."/>
            <person name="Cerqueira G.C."/>
            <person name="Chen F."/>
            <person name="Chen W."/>
            <person name="Choi C."/>
            <person name="Clum A."/>
            <person name="Dos Santos R.A."/>
            <person name="Damasio A.R."/>
            <person name="Diallinas G."/>
            <person name="Emri T."/>
            <person name="Fekete E."/>
            <person name="Flipphi M."/>
            <person name="Freyberg S."/>
            <person name="Gallo A."/>
            <person name="Gournas C."/>
            <person name="Habgood R."/>
            <person name="Hainaut M."/>
            <person name="Harispe M.L."/>
            <person name="Henrissat B."/>
            <person name="Hilden K.S."/>
            <person name="Hope R."/>
            <person name="Hossain A."/>
            <person name="Karabika E."/>
            <person name="Karaffa L."/>
            <person name="Karanyi Z."/>
            <person name="Krasevec N."/>
            <person name="Kuo A."/>
            <person name="Kusch H."/>
            <person name="LaButti K."/>
            <person name="Lagendijk E.L."/>
            <person name="Lapidus A."/>
            <person name="Levasseur A."/>
            <person name="Lindquist E."/>
            <person name="Lipzen A."/>
            <person name="Logrieco A.F."/>
            <person name="MacCabe A."/>
            <person name="Maekelae M.R."/>
            <person name="Malavazi I."/>
            <person name="Melin P."/>
            <person name="Meyer V."/>
            <person name="Mielnichuk N."/>
            <person name="Miskei M."/>
            <person name="Molnar A.P."/>
            <person name="Mule G."/>
            <person name="Ngan C.Y."/>
            <person name="Orejas M."/>
            <person name="Orosz E."/>
            <person name="Ouedraogo J.P."/>
            <person name="Overkamp K.M."/>
            <person name="Park H.-S."/>
            <person name="Perrone G."/>
            <person name="Piumi F."/>
            <person name="Punt P.J."/>
            <person name="Ram A.F."/>
            <person name="Ramon A."/>
            <person name="Rauscher S."/>
            <person name="Record E."/>
            <person name="Riano-Pachon D.M."/>
            <person name="Robert V."/>
            <person name="Roehrig J."/>
            <person name="Ruller R."/>
            <person name="Salamov A."/>
            <person name="Salih N.S."/>
            <person name="Samson R.A."/>
            <person name="Sandor E."/>
            <person name="Sanguinetti M."/>
            <person name="Schuetze T."/>
            <person name="Sepcic K."/>
            <person name="Shelest E."/>
            <person name="Sherlock G."/>
            <person name="Sophianopoulou V."/>
            <person name="Squina F.M."/>
            <person name="Sun H."/>
            <person name="Susca A."/>
            <person name="Todd R.B."/>
            <person name="Tsang A."/>
            <person name="Unkles S.E."/>
            <person name="van de Wiele N."/>
            <person name="van Rossen-Uffink D."/>
            <person name="Oliveira J.V."/>
            <person name="Vesth T.C."/>
            <person name="Visser J."/>
            <person name="Yu J.-H."/>
            <person name="Zhou M."/>
            <person name="Andersen M.R."/>
            <person name="Archer D.B."/>
            <person name="Baker S.E."/>
            <person name="Benoit I."/>
            <person name="Brakhage A.A."/>
            <person name="Braus G.H."/>
            <person name="Fischer R."/>
            <person name="Frisvad J.C."/>
            <person name="Goldman G.H."/>
            <person name="Houbraken J."/>
            <person name="Oakley B."/>
            <person name="Pocsi I."/>
            <person name="Scazzocchio C."/>
            <person name="Seiboth B."/>
            <person name="vanKuyk P.A."/>
            <person name="Wortman J."/>
            <person name="Dyer P.S."/>
            <person name="Grigoriev I.V."/>
        </authorList>
    </citation>
    <scope>NUCLEOTIDE SEQUENCE [LARGE SCALE GENOMIC DNA]</scope>
    <source>
        <strain evidence="5">CBS 101740 / IMI 381727 / IBT 21946</strain>
    </source>
</reference>
<dbReference type="Pfam" id="PF08547">
    <property type="entry name" value="CIA30"/>
    <property type="match status" value="1"/>
</dbReference>
<dbReference type="InterPro" id="IPR013857">
    <property type="entry name" value="NADH-UbQ_OxRdtase-assoc_prot30"/>
</dbReference>
<evidence type="ECO:0000313" key="4">
    <source>
        <dbReference type="EMBL" id="OJJ72214.1"/>
    </source>
</evidence>
<dbReference type="VEuPathDB" id="FungiDB:ASPBRDRAFT_153333"/>
<dbReference type="InterPro" id="IPR008979">
    <property type="entry name" value="Galactose-bd-like_sf"/>
</dbReference>
<protein>
    <recommendedName>
        <fullName evidence="3">NADH:ubiquinone oxidoreductase intermediate-associated protein 30 domain-containing protein</fullName>
    </recommendedName>
</protein>
<name>A0A1L9UKN6_ASPBC</name>
<dbReference type="OMA" id="IMVRSFF"/>
<evidence type="ECO:0000256" key="2">
    <source>
        <dbReference type="SAM" id="MobiDB-lite"/>
    </source>
</evidence>
<dbReference type="InterPro" id="IPR039131">
    <property type="entry name" value="NDUFAF1"/>
</dbReference>
<dbReference type="GeneID" id="93571850"/>
<gene>
    <name evidence="4" type="ORF">ASPBRDRAFT_153333</name>
</gene>
<dbReference type="AlphaFoldDB" id="A0A1L9UKN6"/>
<evidence type="ECO:0000313" key="5">
    <source>
        <dbReference type="Proteomes" id="UP000184499"/>
    </source>
</evidence>
<sequence length="235" mass="26507">MEVLYTKHLSSPYIFGGPQPWSSTSWTTSDDRVRGGSSHSHLTINKDTNTATFHGNLDITTLGGAGFASQHTSSTTEIWDLSSYAGLELSIPKSDGYTYTLNLKDILQDPRPDGRQRSGLVWEADFKVKEGENKVRLAWKEFRPTYRGKEVHMGRPLMLAGVKRFGIMIRSFFGKQEGEFELEIESIKGIEKEEGRYRDDPSDSDIWDDEEYFDEKQLGQDDKSAGSGWLCCGIC</sequence>
<proteinExistence type="inferred from homology"/>
<comment type="similarity">
    <text evidence="1">Belongs to the CIA30 family.</text>
</comment>
<dbReference type="PANTHER" id="PTHR13194:SF19">
    <property type="entry name" value="NAD(P)-BINDING ROSSMANN-FOLD SUPERFAMILY PROTEIN"/>
    <property type="match status" value="1"/>
</dbReference>
<dbReference type="Proteomes" id="UP000184499">
    <property type="component" value="Unassembled WGS sequence"/>
</dbReference>
<feature type="domain" description="NADH:ubiquinone oxidoreductase intermediate-associated protein 30" evidence="3">
    <location>
        <begin position="19"/>
        <end position="184"/>
    </location>
</feature>
<organism evidence="4 5">
    <name type="scientific">Aspergillus brasiliensis (strain CBS 101740 / IMI 381727 / IBT 21946)</name>
    <dbReference type="NCBI Taxonomy" id="767769"/>
    <lineage>
        <taxon>Eukaryota</taxon>
        <taxon>Fungi</taxon>
        <taxon>Dikarya</taxon>
        <taxon>Ascomycota</taxon>
        <taxon>Pezizomycotina</taxon>
        <taxon>Eurotiomycetes</taxon>
        <taxon>Eurotiomycetidae</taxon>
        <taxon>Eurotiales</taxon>
        <taxon>Aspergillaceae</taxon>
        <taxon>Aspergillus</taxon>
        <taxon>Aspergillus subgen. Circumdati</taxon>
    </lineage>
</organism>
<dbReference type="SUPFAM" id="SSF49785">
    <property type="entry name" value="Galactose-binding domain-like"/>
    <property type="match status" value="1"/>
</dbReference>
<feature type="region of interest" description="Disordered" evidence="2">
    <location>
        <begin position="23"/>
        <end position="44"/>
    </location>
</feature>
<dbReference type="PANTHER" id="PTHR13194">
    <property type="entry name" value="COMPLEX I INTERMEDIATE-ASSOCIATED PROTEIN 30"/>
    <property type="match status" value="1"/>
</dbReference>
<accession>A0A1L9UKN6</accession>
<dbReference type="OrthoDB" id="426386at2759"/>
<keyword evidence="5" id="KW-1185">Reference proteome</keyword>